<protein>
    <submittedName>
        <fullName evidence="2">Uncharacterized protein</fullName>
    </submittedName>
</protein>
<dbReference type="AlphaFoldDB" id="A0A0F9QXK0"/>
<feature type="transmembrane region" description="Helical" evidence="1">
    <location>
        <begin position="6"/>
        <end position="28"/>
    </location>
</feature>
<gene>
    <name evidence="2" type="ORF">LCGC14_0720400</name>
</gene>
<organism evidence="2">
    <name type="scientific">marine sediment metagenome</name>
    <dbReference type="NCBI Taxonomy" id="412755"/>
    <lineage>
        <taxon>unclassified sequences</taxon>
        <taxon>metagenomes</taxon>
        <taxon>ecological metagenomes</taxon>
    </lineage>
</organism>
<keyword evidence="1" id="KW-0812">Transmembrane</keyword>
<sequence>MKYEKAEFWITIGFIVVLWAIGILMMVIT</sequence>
<evidence type="ECO:0000313" key="2">
    <source>
        <dbReference type="EMBL" id="KKN41722.1"/>
    </source>
</evidence>
<proteinExistence type="predicted"/>
<keyword evidence="1" id="KW-0472">Membrane</keyword>
<accession>A0A0F9QXK0</accession>
<name>A0A0F9QXK0_9ZZZZ</name>
<keyword evidence="1" id="KW-1133">Transmembrane helix</keyword>
<evidence type="ECO:0000256" key="1">
    <source>
        <dbReference type="SAM" id="Phobius"/>
    </source>
</evidence>
<dbReference type="EMBL" id="LAZR01001629">
    <property type="protein sequence ID" value="KKN41722.1"/>
    <property type="molecule type" value="Genomic_DNA"/>
</dbReference>
<comment type="caution">
    <text evidence="2">The sequence shown here is derived from an EMBL/GenBank/DDBJ whole genome shotgun (WGS) entry which is preliminary data.</text>
</comment>
<reference evidence="2" key="1">
    <citation type="journal article" date="2015" name="Nature">
        <title>Complex archaea that bridge the gap between prokaryotes and eukaryotes.</title>
        <authorList>
            <person name="Spang A."/>
            <person name="Saw J.H."/>
            <person name="Jorgensen S.L."/>
            <person name="Zaremba-Niedzwiedzka K."/>
            <person name="Martijn J."/>
            <person name="Lind A.E."/>
            <person name="van Eijk R."/>
            <person name="Schleper C."/>
            <person name="Guy L."/>
            <person name="Ettema T.J."/>
        </authorList>
    </citation>
    <scope>NUCLEOTIDE SEQUENCE</scope>
</reference>